<dbReference type="PANTHER" id="PTHR23507:SF1">
    <property type="entry name" value="FI18259P1-RELATED"/>
    <property type="match status" value="1"/>
</dbReference>
<organism evidence="7 8">
    <name type="scientific">Talaromyces stipitatus (strain ATCC 10500 / CBS 375.48 / QM 6759 / NRRL 1006)</name>
    <name type="common">Penicillium stipitatum</name>
    <dbReference type="NCBI Taxonomy" id="441959"/>
    <lineage>
        <taxon>Eukaryota</taxon>
        <taxon>Fungi</taxon>
        <taxon>Dikarya</taxon>
        <taxon>Ascomycota</taxon>
        <taxon>Pezizomycotina</taxon>
        <taxon>Eurotiomycetes</taxon>
        <taxon>Eurotiomycetidae</taxon>
        <taxon>Eurotiales</taxon>
        <taxon>Trichocomaceae</taxon>
        <taxon>Talaromyces</taxon>
        <taxon>Talaromyces sect. Talaromyces</taxon>
    </lineage>
</organism>
<dbReference type="VEuPathDB" id="FungiDB:TSTA_071370"/>
<dbReference type="SUPFAM" id="SSF103473">
    <property type="entry name" value="MFS general substrate transporter"/>
    <property type="match status" value="1"/>
</dbReference>
<dbReference type="OrthoDB" id="194139at2759"/>
<feature type="transmembrane region" description="Helical" evidence="6">
    <location>
        <begin position="344"/>
        <end position="366"/>
    </location>
</feature>
<dbReference type="InterPro" id="IPR011701">
    <property type="entry name" value="MFS"/>
</dbReference>
<sequence length="520" mass="56047">MMLGDNLQPAALIQIFEGVICDDYYKAHPLSSASNATSPTLQLCKVQPVQKERALLRGFQQFVPLFPALLCTVPYGLLAERIGRKRVLVLSGAGIVAALSWVLAVCYWRFISIRWVLLSGVFLFIGGGDAVTSSMVHVMVTDTASQAERAQIFLYLHAADMISGFFGPAISAPLMEKGHTWAVLLLAEGVLFSGAFLLTQFIPETLYFRDKTYSSLKSISDPSSSQATTSSSSRGSESPSTKKNSFSRRIYRLSVPYLSVLTSNRQALLLLPIFAPQTAARELFTVIGLQYSDAKFFLSYARGNVLLSLFQGAQGLFVLVLLPLITRTIAEPRGWSASRRDRRYAIVSIAMTAFGLLVIGLAPVLAVEASGLLLVALGSCTTGLLMSLLGGAVQPSQVSTFYSAALTLSMMTRSVTGPVASALLVVGLELGWKWMGIPFAAMAMLMAGVTVASGFIRIEKAEDVSEDDTELAKDKPLGARTGSLEKCSILLALAPLSGGLVLPGVDLYVHRFYTYCKGRM</sequence>
<dbReference type="eggNOG" id="ENOG502QWBF">
    <property type="taxonomic scope" value="Eukaryota"/>
</dbReference>
<feature type="transmembrane region" description="Helical" evidence="6">
    <location>
        <begin position="87"/>
        <end position="110"/>
    </location>
</feature>
<dbReference type="HOGENOM" id="CLU_013756_2_3_1"/>
<feature type="transmembrane region" description="Helical" evidence="6">
    <location>
        <begin position="434"/>
        <end position="456"/>
    </location>
</feature>
<gene>
    <name evidence="7" type="ORF">TSTA_071370</name>
</gene>
<feature type="transmembrane region" description="Helical" evidence="6">
    <location>
        <begin position="405"/>
        <end position="428"/>
    </location>
</feature>
<feature type="compositionally biased region" description="Low complexity" evidence="5">
    <location>
        <begin position="216"/>
        <end position="241"/>
    </location>
</feature>
<dbReference type="OMA" id="RFISIRW"/>
<feature type="transmembrane region" description="Helical" evidence="6">
    <location>
        <begin position="116"/>
        <end position="140"/>
    </location>
</feature>
<comment type="subcellular location">
    <subcellularLocation>
        <location evidence="1">Membrane</location>
        <topology evidence="1">Multi-pass membrane protein</topology>
    </subcellularLocation>
</comment>
<dbReference type="GeneID" id="8107659"/>
<keyword evidence="3 6" id="KW-1133">Transmembrane helix</keyword>
<evidence type="ECO:0000256" key="2">
    <source>
        <dbReference type="ARBA" id="ARBA00022692"/>
    </source>
</evidence>
<dbReference type="InterPro" id="IPR036259">
    <property type="entry name" value="MFS_trans_sf"/>
</dbReference>
<evidence type="ECO:0000256" key="6">
    <source>
        <dbReference type="SAM" id="Phobius"/>
    </source>
</evidence>
<dbReference type="PANTHER" id="PTHR23507">
    <property type="entry name" value="ZGC:174356"/>
    <property type="match status" value="1"/>
</dbReference>
<feature type="transmembrane region" description="Helical" evidence="6">
    <location>
        <begin position="181"/>
        <end position="202"/>
    </location>
</feature>
<evidence type="ECO:0000256" key="3">
    <source>
        <dbReference type="ARBA" id="ARBA00022989"/>
    </source>
</evidence>
<dbReference type="Proteomes" id="UP000001745">
    <property type="component" value="Unassembled WGS sequence"/>
</dbReference>
<dbReference type="GO" id="GO:0016020">
    <property type="term" value="C:membrane"/>
    <property type="evidence" value="ECO:0007669"/>
    <property type="project" value="UniProtKB-SubCell"/>
</dbReference>
<dbReference type="InParanoid" id="B8LUG7"/>
<dbReference type="Pfam" id="PF07690">
    <property type="entry name" value="MFS_1"/>
    <property type="match status" value="1"/>
</dbReference>
<evidence type="ECO:0000256" key="5">
    <source>
        <dbReference type="SAM" id="MobiDB-lite"/>
    </source>
</evidence>
<dbReference type="Gene3D" id="1.20.1250.20">
    <property type="entry name" value="MFS general substrate transporter like domains"/>
    <property type="match status" value="1"/>
</dbReference>
<evidence type="ECO:0000313" key="7">
    <source>
        <dbReference type="EMBL" id="EED23740.1"/>
    </source>
</evidence>
<accession>B8LUG7</accession>
<evidence type="ECO:0000256" key="1">
    <source>
        <dbReference type="ARBA" id="ARBA00004141"/>
    </source>
</evidence>
<keyword evidence="2 6" id="KW-0812">Transmembrane</keyword>
<feature type="transmembrane region" description="Helical" evidence="6">
    <location>
        <begin position="152"/>
        <end position="175"/>
    </location>
</feature>
<feature type="transmembrane region" description="Helical" evidence="6">
    <location>
        <begin position="372"/>
        <end position="393"/>
    </location>
</feature>
<keyword evidence="8" id="KW-1185">Reference proteome</keyword>
<protein>
    <recommendedName>
        <fullName evidence="9">MFS transporter</fullName>
    </recommendedName>
</protein>
<dbReference type="RefSeq" id="XP_002341127.1">
    <property type="nucleotide sequence ID" value="XM_002341086.1"/>
</dbReference>
<dbReference type="PhylomeDB" id="B8LUG7"/>
<evidence type="ECO:0000256" key="4">
    <source>
        <dbReference type="ARBA" id="ARBA00023136"/>
    </source>
</evidence>
<proteinExistence type="predicted"/>
<evidence type="ECO:0000313" key="8">
    <source>
        <dbReference type="Proteomes" id="UP000001745"/>
    </source>
</evidence>
<dbReference type="GO" id="GO:0022857">
    <property type="term" value="F:transmembrane transporter activity"/>
    <property type="evidence" value="ECO:0007669"/>
    <property type="project" value="InterPro"/>
</dbReference>
<feature type="region of interest" description="Disordered" evidence="5">
    <location>
        <begin position="216"/>
        <end position="243"/>
    </location>
</feature>
<dbReference type="EMBL" id="EQ962652">
    <property type="protein sequence ID" value="EED23740.1"/>
    <property type="molecule type" value="Genomic_DNA"/>
</dbReference>
<evidence type="ECO:0008006" key="9">
    <source>
        <dbReference type="Google" id="ProtNLM"/>
    </source>
</evidence>
<dbReference type="STRING" id="441959.B8LUG7"/>
<name>B8LUG7_TALSN</name>
<keyword evidence="4 6" id="KW-0472">Membrane</keyword>
<reference evidence="8" key="1">
    <citation type="journal article" date="2015" name="Genome Announc.">
        <title>Genome sequence of the AIDS-associated pathogen Penicillium marneffei (ATCC18224) and its near taxonomic relative Talaromyces stipitatus (ATCC10500).</title>
        <authorList>
            <person name="Nierman W.C."/>
            <person name="Fedorova-Abrams N.D."/>
            <person name="Andrianopoulos A."/>
        </authorList>
    </citation>
    <scope>NUCLEOTIDE SEQUENCE [LARGE SCALE GENOMIC DNA]</scope>
    <source>
        <strain evidence="8">ATCC 10500 / CBS 375.48 / QM 6759 / NRRL 1006</strain>
    </source>
</reference>
<feature type="transmembrane region" description="Helical" evidence="6">
    <location>
        <begin position="305"/>
        <end position="324"/>
    </location>
</feature>
<dbReference type="AlphaFoldDB" id="B8LUG7"/>